<reference evidence="2 3" key="1">
    <citation type="submission" date="2019-03" db="EMBL/GenBank/DDBJ databases">
        <title>Comparative insights into the high quality Complete genome sequence of highly metal resistant Cupriavidus metallidurans strain BS1 isolated from a gold-copper mine.</title>
        <authorList>
            <person name="Mazhar H.S."/>
            <person name="Rensing C."/>
        </authorList>
    </citation>
    <scope>NUCLEOTIDE SEQUENCE [LARGE SCALE GENOMIC DNA]</scope>
    <source>
        <strain evidence="2 3">BS1</strain>
    </source>
</reference>
<evidence type="ECO:0000313" key="2">
    <source>
        <dbReference type="EMBL" id="QBP09930.1"/>
    </source>
</evidence>
<organism evidence="2 3">
    <name type="scientific">Cupriavidus metallidurans</name>
    <dbReference type="NCBI Taxonomy" id="119219"/>
    <lineage>
        <taxon>Bacteria</taxon>
        <taxon>Pseudomonadati</taxon>
        <taxon>Pseudomonadota</taxon>
        <taxon>Betaproteobacteria</taxon>
        <taxon>Burkholderiales</taxon>
        <taxon>Burkholderiaceae</taxon>
        <taxon>Cupriavidus</taxon>
    </lineage>
</organism>
<dbReference type="Gene3D" id="3.30.70.3580">
    <property type="entry name" value="Antirestriction protein"/>
    <property type="match status" value="1"/>
</dbReference>
<evidence type="ECO:0000313" key="3">
    <source>
        <dbReference type="Proteomes" id="UP000253772"/>
    </source>
</evidence>
<dbReference type="InterPro" id="IPR004914">
    <property type="entry name" value="Antirestrict"/>
</dbReference>
<accession>A0A482IT11</accession>
<dbReference type="Proteomes" id="UP000253772">
    <property type="component" value="Chromosome c1"/>
</dbReference>
<dbReference type="OrthoDB" id="1164967at2"/>
<dbReference type="RefSeq" id="WP_029700334.1">
    <property type="nucleotide sequence ID" value="NZ_CP037900.1"/>
</dbReference>
<gene>
    <name evidence="2" type="ORF">DDF84_009215</name>
</gene>
<dbReference type="EMBL" id="CP037900">
    <property type="protein sequence ID" value="QBP09930.1"/>
    <property type="molecule type" value="Genomic_DNA"/>
</dbReference>
<name>A0A482IT11_9BURK</name>
<protein>
    <submittedName>
        <fullName evidence="2">Antirestriction protein</fullName>
    </submittedName>
</protein>
<dbReference type="Pfam" id="PF03230">
    <property type="entry name" value="Antirestrict"/>
    <property type="match status" value="1"/>
</dbReference>
<sequence length="134" mass="14784">MTTITKIAVPTQGRPAFLPRHFGMPTTMLIEASIYTQLSRLCPAYQGGLWDFYDLTNGGCFMAPHTEETLRLANAMNDSDATISAEAAGIVACLYTFSHLAFRPGMAHIGEHFHWLREFALEHPESAAILALID</sequence>
<dbReference type="AlphaFoldDB" id="A0A482IT11"/>
<proteinExistence type="inferred from homology"/>
<dbReference type="InterPro" id="IPR042297">
    <property type="entry name" value="Antirestriction_sf"/>
</dbReference>
<evidence type="ECO:0000256" key="1">
    <source>
        <dbReference type="ARBA" id="ARBA00008618"/>
    </source>
</evidence>
<comment type="similarity">
    <text evidence="1">Belongs to the antirestriction protein family.</text>
</comment>